<evidence type="ECO:0000313" key="1">
    <source>
        <dbReference type="EMBL" id="JAG39978.1"/>
    </source>
</evidence>
<reference evidence="1" key="1">
    <citation type="journal article" date="2014" name="PLoS ONE">
        <title>Transcriptome-Based Identification of ABC Transporters in the Western Tarnished Plant Bug Lygus hesperus.</title>
        <authorList>
            <person name="Hull J.J."/>
            <person name="Chaney K."/>
            <person name="Geib S.M."/>
            <person name="Fabrick J.A."/>
            <person name="Brent C.S."/>
            <person name="Walsh D."/>
            <person name="Lavine L.C."/>
        </authorList>
    </citation>
    <scope>NUCLEOTIDE SEQUENCE</scope>
</reference>
<dbReference type="GO" id="GO:0031012">
    <property type="term" value="C:extracellular matrix"/>
    <property type="evidence" value="ECO:0007669"/>
    <property type="project" value="TreeGrafter"/>
</dbReference>
<dbReference type="PANTHER" id="PTHR33395:SF22">
    <property type="entry name" value="REVERSE TRANSCRIPTASE DOMAIN-CONTAINING PROTEIN"/>
    <property type="match status" value="1"/>
</dbReference>
<sequence length="337" mass="38755">QLLLDSMNFHDLKQHNVLVNPFGNVLDLCLSDLDDVRVNHVMDPFFKLDKPHPAFDCFFTIECGEIKFFPSPIFRYNFGKADFTSMNGFLSNYDWKYCLSLGLEEAVHEFYRVVNDVIEKFTPKIKEVSYSYPKWFDKVLIALIKEKNFVHSRYKMFRSQYDYELFSKLRRQCKIRSRECYRQYVDAIQESLKANLKAFWNHVNYSSGSSSLPNLMRLGNRTVVGPSGAVELFADHFSSVYDCPHPPISDPPPSSSTFSFSGFSVSEETVIRELRSLDPSKGMGPDGLPPIMLRSCSESLVHPITVLLTVLCSWAFSPRFGRFHLLLLSTKVVINLS</sequence>
<proteinExistence type="predicted"/>
<organism evidence="1">
    <name type="scientific">Lygus hesperus</name>
    <name type="common">Western plant bug</name>
    <dbReference type="NCBI Taxonomy" id="30085"/>
    <lineage>
        <taxon>Eukaryota</taxon>
        <taxon>Metazoa</taxon>
        <taxon>Ecdysozoa</taxon>
        <taxon>Arthropoda</taxon>
        <taxon>Hexapoda</taxon>
        <taxon>Insecta</taxon>
        <taxon>Pterygota</taxon>
        <taxon>Neoptera</taxon>
        <taxon>Paraneoptera</taxon>
        <taxon>Hemiptera</taxon>
        <taxon>Heteroptera</taxon>
        <taxon>Panheteroptera</taxon>
        <taxon>Cimicomorpha</taxon>
        <taxon>Miridae</taxon>
        <taxon>Mirini</taxon>
        <taxon>Lygus</taxon>
    </lineage>
</organism>
<name>A0A0A9Z9F0_LYGHE</name>
<dbReference type="EMBL" id="GBHO01003626">
    <property type="protein sequence ID" value="JAG39978.1"/>
    <property type="molecule type" value="Transcribed_RNA"/>
</dbReference>
<protein>
    <submittedName>
        <fullName evidence="1">Undecaprenyl pyrophosphate synthase</fullName>
    </submittedName>
</protein>
<dbReference type="GO" id="GO:0061343">
    <property type="term" value="P:cell adhesion involved in heart morphogenesis"/>
    <property type="evidence" value="ECO:0007669"/>
    <property type="project" value="TreeGrafter"/>
</dbReference>
<gene>
    <name evidence="1" type="primary">uppS_0</name>
    <name evidence="1" type="ORF">CM83_54364</name>
</gene>
<dbReference type="GO" id="GO:0007508">
    <property type="term" value="P:larval heart development"/>
    <property type="evidence" value="ECO:0007669"/>
    <property type="project" value="TreeGrafter"/>
</dbReference>
<dbReference type="PANTHER" id="PTHR33395">
    <property type="entry name" value="TRANSCRIPTASE, PUTATIVE-RELATED-RELATED"/>
    <property type="match status" value="1"/>
</dbReference>
<reference evidence="1" key="2">
    <citation type="submission" date="2014-07" db="EMBL/GenBank/DDBJ databases">
        <authorList>
            <person name="Hull J."/>
        </authorList>
    </citation>
    <scope>NUCLEOTIDE SEQUENCE</scope>
</reference>
<accession>A0A0A9Z9F0</accession>
<dbReference type="AlphaFoldDB" id="A0A0A9Z9F0"/>
<feature type="non-terminal residue" evidence="1">
    <location>
        <position position="1"/>
    </location>
</feature>